<gene>
    <name evidence="2" type="ORF">GWK47_044251</name>
</gene>
<evidence type="ECO:0000256" key="1">
    <source>
        <dbReference type="SAM" id="SignalP"/>
    </source>
</evidence>
<dbReference type="AlphaFoldDB" id="A0A8J4Y8I9"/>
<protein>
    <submittedName>
        <fullName evidence="2">Uncharacterized protein</fullName>
    </submittedName>
</protein>
<reference evidence="2" key="1">
    <citation type="submission" date="2020-07" db="EMBL/GenBank/DDBJ databases">
        <title>The High-quality genome of the commercially important snow crab, Chionoecetes opilio.</title>
        <authorList>
            <person name="Jeong J.-H."/>
            <person name="Ryu S."/>
        </authorList>
    </citation>
    <scope>NUCLEOTIDE SEQUENCE</scope>
    <source>
        <strain evidence="2">MADBK_172401_WGS</strain>
        <tissue evidence="2">Digestive gland</tissue>
    </source>
</reference>
<comment type="caution">
    <text evidence="2">The sequence shown here is derived from an EMBL/GenBank/DDBJ whole genome shotgun (WGS) entry which is preliminary data.</text>
</comment>
<evidence type="ECO:0000313" key="3">
    <source>
        <dbReference type="Proteomes" id="UP000770661"/>
    </source>
</evidence>
<accession>A0A8J4Y8I9</accession>
<keyword evidence="3" id="KW-1185">Reference proteome</keyword>
<name>A0A8J4Y8I9_CHIOP</name>
<organism evidence="2 3">
    <name type="scientific">Chionoecetes opilio</name>
    <name type="common">Atlantic snow crab</name>
    <name type="synonym">Cancer opilio</name>
    <dbReference type="NCBI Taxonomy" id="41210"/>
    <lineage>
        <taxon>Eukaryota</taxon>
        <taxon>Metazoa</taxon>
        <taxon>Ecdysozoa</taxon>
        <taxon>Arthropoda</taxon>
        <taxon>Crustacea</taxon>
        <taxon>Multicrustacea</taxon>
        <taxon>Malacostraca</taxon>
        <taxon>Eumalacostraca</taxon>
        <taxon>Eucarida</taxon>
        <taxon>Decapoda</taxon>
        <taxon>Pleocyemata</taxon>
        <taxon>Brachyura</taxon>
        <taxon>Eubrachyura</taxon>
        <taxon>Majoidea</taxon>
        <taxon>Majidae</taxon>
        <taxon>Chionoecetes</taxon>
    </lineage>
</organism>
<dbReference type="Proteomes" id="UP000770661">
    <property type="component" value="Unassembled WGS sequence"/>
</dbReference>
<feature type="signal peptide" evidence="1">
    <location>
        <begin position="1"/>
        <end position="22"/>
    </location>
</feature>
<sequence>MFVVRSVVASLLVLMLKAAVHEVNDCEWRMTRNNTVEFEVPEDKQDLYLVAIPQTDNTEVNITIVTDGKEQESKNPMYAIAGKAYKTPFVLRGGQEQEGRRRGTVVTVGSYNASQWYFCFTDLSPTACPWPMGSYDVVSTTVVSTASPSEHETTPSQDSLPRTNVPDSLVAVEERQTGRSGGMTLQPALVMLVMWLVLHNRIC</sequence>
<feature type="chain" id="PRO_5035295994" evidence="1">
    <location>
        <begin position="23"/>
        <end position="203"/>
    </location>
</feature>
<proteinExistence type="predicted"/>
<evidence type="ECO:0000313" key="2">
    <source>
        <dbReference type="EMBL" id="KAG0722572.1"/>
    </source>
</evidence>
<dbReference type="EMBL" id="JACEEZ010009345">
    <property type="protein sequence ID" value="KAG0722572.1"/>
    <property type="molecule type" value="Genomic_DNA"/>
</dbReference>
<keyword evidence="1" id="KW-0732">Signal</keyword>